<feature type="active site" evidence="7">
    <location>
        <position position="139"/>
    </location>
</feature>
<dbReference type="NCBIfam" id="TIGR00005">
    <property type="entry name" value="rluA_subfam"/>
    <property type="match status" value="1"/>
</dbReference>
<dbReference type="InterPro" id="IPR006145">
    <property type="entry name" value="PsdUridine_synth_RsuA/RluA"/>
</dbReference>
<dbReference type="CDD" id="cd00165">
    <property type="entry name" value="S4"/>
    <property type="match status" value="1"/>
</dbReference>
<dbReference type="SMART" id="SM00363">
    <property type="entry name" value="S4"/>
    <property type="match status" value="1"/>
</dbReference>
<keyword evidence="12" id="KW-1185">Reference proteome</keyword>
<evidence type="ECO:0000256" key="3">
    <source>
        <dbReference type="ARBA" id="ARBA00010876"/>
    </source>
</evidence>
<feature type="domain" description="RNA-binding S4" evidence="10">
    <location>
        <begin position="16"/>
        <end position="73"/>
    </location>
</feature>
<dbReference type="InterPro" id="IPR006225">
    <property type="entry name" value="PsdUridine_synth_RluC/D"/>
</dbReference>
<protein>
    <recommendedName>
        <fullName evidence="9">Pseudouridine synthase</fullName>
        <ecNumber evidence="9">5.4.99.-</ecNumber>
    </recommendedName>
</protein>
<evidence type="ECO:0000256" key="6">
    <source>
        <dbReference type="ARBA" id="ARBA00023235"/>
    </source>
</evidence>
<dbReference type="GO" id="GO:0160141">
    <property type="term" value="F:23S rRNA pseudouridine(955/2504/2580) synthase activity"/>
    <property type="evidence" value="ECO:0007669"/>
    <property type="project" value="UniProtKB-EC"/>
</dbReference>
<dbReference type="InterPro" id="IPR050188">
    <property type="entry name" value="RluA_PseudoU_synthase"/>
</dbReference>
<dbReference type="InterPro" id="IPR020103">
    <property type="entry name" value="PsdUridine_synth_cat_dom_sf"/>
</dbReference>
<dbReference type="AlphaFoldDB" id="A0A9Q8TYA9"/>
<comment type="catalytic activity">
    <reaction evidence="9">
        <text>a uridine in RNA = a pseudouridine in RNA</text>
        <dbReference type="Rhea" id="RHEA:48348"/>
        <dbReference type="Rhea" id="RHEA-COMP:12068"/>
        <dbReference type="Rhea" id="RHEA-COMP:12069"/>
        <dbReference type="ChEBI" id="CHEBI:65314"/>
        <dbReference type="ChEBI" id="CHEBI:65315"/>
    </reaction>
</comment>
<dbReference type="InterPro" id="IPR006224">
    <property type="entry name" value="PsdUridine_synth_RluA-like_CS"/>
</dbReference>
<dbReference type="Proteomes" id="UP001056381">
    <property type="component" value="Chromosome"/>
</dbReference>
<dbReference type="Gene3D" id="3.10.290.10">
    <property type="entry name" value="RNA-binding S4 domain"/>
    <property type="match status" value="1"/>
</dbReference>
<dbReference type="GO" id="GO:0000455">
    <property type="term" value="P:enzyme-directed rRNA pseudouridine synthesis"/>
    <property type="evidence" value="ECO:0007669"/>
    <property type="project" value="TreeGrafter"/>
</dbReference>
<reference evidence="11" key="1">
    <citation type="submission" date="2022-05" db="EMBL/GenBank/DDBJ databases">
        <title>Single-amplified genomics reveal most streamlined microbe among free-living bacteria.</title>
        <authorList>
            <person name="Roda-Garcia J."/>
            <person name="Haro-Moreno J.M."/>
            <person name="Rodriguez-Valera F."/>
            <person name="Almagro-Moreno S."/>
            <person name="Lopez-Perez M."/>
        </authorList>
    </citation>
    <scope>NUCLEOTIDE SEQUENCE</scope>
    <source>
        <strain evidence="11">TMED112-D2-2</strain>
    </source>
</reference>
<name>A0A9Q8TYA9_9GAMM</name>
<comment type="catalytic activity">
    <reaction evidence="1">
        <text>uridine(955/2504/2580) in 23S rRNA = pseudouridine(955/2504/2580) in 23S rRNA</text>
        <dbReference type="Rhea" id="RHEA:42528"/>
        <dbReference type="Rhea" id="RHEA-COMP:10099"/>
        <dbReference type="Rhea" id="RHEA-COMP:10100"/>
        <dbReference type="ChEBI" id="CHEBI:65314"/>
        <dbReference type="ChEBI" id="CHEBI:65315"/>
        <dbReference type="EC" id="5.4.99.24"/>
    </reaction>
</comment>
<proteinExistence type="inferred from homology"/>
<dbReference type="PANTHER" id="PTHR21600:SF92">
    <property type="entry name" value="RIBOSOMAL LARGE SUBUNIT PSEUDOURIDINE SYNTHASE C"/>
    <property type="match status" value="1"/>
</dbReference>
<dbReference type="Pfam" id="PF01479">
    <property type="entry name" value="S4"/>
    <property type="match status" value="1"/>
</dbReference>
<dbReference type="SUPFAM" id="SSF55120">
    <property type="entry name" value="Pseudouridine synthase"/>
    <property type="match status" value="1"/>
</dbReference>
<evidence type="ECO:0000256" key="1">
    <source>
        <dbReference type="ARBA" id="ARBA00000381"/>
    </source>
</evidence>
<accession>A0A9Q8TYA9</accession>
<evidence type="ECO:0000313" key="11">
    <source>
        <dbReference type="EMBL" id="URQ62714.1"/>
    </source>
</evidence>
<comment type="similarity">
    <text evidence="3 9">Belongs to the pseudouridine synthase RluA family.</text>
</comment>
<evidence type="ECO:0000256" key="4">
    <source>
        <dbReference type="ARBA" id="ARBA00022552"/>
    </source>
</evidence>
<comment type="function">
    <text evidence="2">Responsible for synthesis of pseudouridine from uracil at positions 955, 2504 and 2580 in 23S ribosomal RNA.</text>
</comment>
<dbReference type="SUPFAM" id="SSF55174">
    <property type="entry name" value="Alpha-L RNA-binding motif"/>
    <property type="match status" value="1"/>
</dbReference>
<evidence type="ECO:0000256" key="5">
    <source>
        <dbReference type="ARBA" id="ARBA00022884"/>
    </source>
</evidence>
<evidence type="ECO:0000256" key="7">
    <source>
        <dbReference type="PIRSR" id="PIRSR606225-1"/>
    </source>
</evidence>
<dbReference type="GO" id="GO:0003723">
    <property type="term" value="F:RNA binding"/>
    <property type="evidence" value="ECO:0007669"/>
    <property type="project" value="UniProtKB-KW"/>
</dbReference>
<dbReference type="PROSITE" id="PS50889">
    <property type="entry name" value="S4"/>
    <property type="match status" value="1"/>
</dbReference>
<evidence type="ECO:0000256" key="9">
    <source>
        <dbReference type="RuleBase" id="RU362028"/>
    </source>
</evidence>
<dbReference type="PANTHER" id="PTHR21600">
    <property type="entry name" value="MITOCHONDRIAL RNA PSEUDOURIDINE SYNTHASE"/>
    <property type="match status" value="1"/>
</dbReference>
<dbReference type="InterPro" id="IPR036986">
    <property type="entry name" value="S4_RNA-bd_sf"/>
</dbReference>
<sequence length="301" mass="34670">MIKIEFLIIDQDNSGRRLDNFIFSKYKKVPKSKIYSSIRKANIKVNGKKSKPDYKLCEKDKISCPAFVEKKSVNESPNISRHLELIENSIIYDSKNFIVINKPPNFAVHGGSGLNFGVIELIKKIYKYSDDYKLVHRIDKFTSGCLIIAKKMSSLRDVHAQFRNKQVKKVYECIVHGQWPKSKTKIESNIEVRKLNNQRFSVESEAGKTSHTKFKFIKCNDLFSHIVALPITGRTHQIRLHCSSAGHPIVGDNKYKLSKYKEIKSRMMLHAKEINFVDDGKKVKVIAKENYEFGLNKLTNS</sequence>
<dbReference type="PROSITE" id="PS01129">
    <property type="entry name" value="PSI_RLU"/>
    <property type="match status" value="1"/>
</dbReference>
<dbReference type="Pfam" id="PF00849">
    <property type="entry name" value="PseudoU_synth_2"/>
    <property type="match status" value="1"/>
</dbReference>
<dbReference type="EC" id="5.4.99.-" evidence="9"/>
<keyword evidence="6 9" id="KW-0413">Isomerase</keyword>
<dbReference type="EMBL" id="CP097966">
    <property type="protein sequence ID" value="URQ62714.1"/>
    <property type="molecule type" value="Genomic_DNA"/>
</dbReference>
<evidence type="ECO:0000256" key="8">
    <source>
        <dbReference type="PROSITE-ProRule" id="PRU00182"/>
    </source>
</evidence>
<organism evidence="11 12">
    <name type="scientific">SAR86 cluster bacterium</name>
    <dbReference type="NCBI Taxonomy" id="2030880"/>
    <lineage>
        <taxon>Bacteria</taxon>
        <taxon>Pseudomonadati</taxon>
        <taxon>Pseudomonadota</taxon>
        <taxon>Gammaproteobacteria</taxon>
        <taxon>SAR86 cluster</taxon>
    </lineage>
</organism>
<evidence type="ECO:0000256" key="2">
    <source>
        <dbReference type="ARBA" id="ARBA00002876"/>
    </source>
</evidence>
<keyword evidence="4" id="KW-0698">rRNA processing</keyword>
<dbReference type="CDD" id="cd02869">
    <property type="entry name" value="PseudoU_synth_RluA_like"/>
    <property type="match status" value="1"/>
</dbReference>
<dbReference type="Gene3D" id="3.30.2350.10">
    <property type="entry name" value="Pseudouridine synthase"/>
    <property type="match status" value="1"/>
</dbReference>
<evidence type="ECO:0000313" key="12">
    <source>
        <dbReference type="Proteomes" id="UP001056381"/>
    </source>
</evidence>
<evidence type="ECO:0000259" key="10">
    <source>
        <dbReference type="SMART" id="SM00363"/>
    </source>
</evidence>
<gene>
    <name evidence="11" type="ORF">M9B40_03005</name>
</gene>
<dbReference type="InterPro" id="IPR002942">
    <property type="entry name" value="S4_RNA-bd"/>
</dbReference>
<keyword evidence="5 8" id="KW-0694">RNA-binding</keyword>